<dbReference type="EMBL" id="MGFG01000029">
    <property type="protein sequence ID" value="OGM00565.1"/>
    <property type="molecule type" value="Genomic_DNA"/>
</dbReference>
<evidence type="ECO:0000256" key="7">
    <source>
        <dbReference type="ARBA" id="ARBA00023136"/>
    </source>
</evidence>
<dbReference type="Proteomes" id="UP000176988">
    <property type="component" value="Unassembled WGS sequence"/>
</dbReference>
<comment type="similarity">
    <text evidence="8 9">Belongs to the MurJ/MviN family.</text>
</comment>
<dbReference type="GO" id="GO:0008360">
    <property type="term" value="P:regulation of cell shape"/>
    <property type="evidence" value="ECO:0007669"/>
    <property type="project" value="UniProtKB-UniRule"/>
</dbReference>
<feature type="transmembrane region" description="Helical" evidence="8">
    <location>
        <begin position="354"/>
        <end position="376"/>
    </location>
</feature>
<evidence type="ECO:0000256" key="3">
    <source>
        <dbReference type="ARBA" id="ARBA00022692"/>
    </source>
</evidence>
<feature type="transmembrane region" description="Helical" evidence="8">
    <location>
        <begin position="135"/>
        <end position="154"/>
    </location>
</feature>
<protein>
    <recommendedName>
        <fullName evidence="8">Probable lipid II flippase MurJ</fullName>
    </recommendedName>
</protein>
<keyword evidence="4 8" id="KW-0133">Cell shape</keyword>
<feature type="transmembrane region" description="Helical" evidence="8">
    <location>
        <begin position="95"/>
        <end position="115"/>
    </location>
</feature>
<keyword evidence="5 8" id="KW-0573">Peptidoglycan synthesis</keyword>
<feature type="transmembrane region" description="Helical" evidence="8">
    <location>
        <begin position="447"/>
        <end position="468"/>
    </location>
</feature>
<keyword evidence="8 9" id="KW-0813">Transport</keyword>
<feature type="transmembrane region" description="Helical" evidence="8">
    <location>
        <begin position="480"/>
        <end position="502"/>
    </location>
</feature>
<dbReference type="AlphaFoldDB" id="A0A1F7WET2"/>
<gene>
    <name evidence="8" type="primary">murJ</name>
    <name evidence="10" type="ORF">A2480_04455</name>
</gene>
<dbReference type="GO" id="GO:0015648">
    <property type="term" value="F:lipid-linked peptidoglycan transporter activity"/>
    <property type="evidence" value="ECO:0007669"/>
    <property type="project" value="UniProtKB-UniRule"/>
</dbReference>
<dbReference type="InterPro" id="IPR004268">
    <property type="entry name" value="MurJ"/>
</dbReference>
<keyword evidence="2 8" id="KW-1003">Cell membrane</keyword>
<evidence type="ECO:0000256" key="9">
    <source>
        <dbReference type="PIRNR" id="PIRNR002869"/>
    </source>
</evidence>
<accession>A0A1F7WET2</accession>
<evidence type="ECO:0000256" key="4">
    <source>
        <dbReference type="ARBA" id="ARBA00022960"/>
    </source>
</evidence>
<dbReference type="UniPathway" id="UPA00219"/>
<evidence type="ECO:0000256" key="8">
    <source>
        <dbReference type="HAMAP-Rule" id="MF_02078"/>
    </source>
</evidence>
<name>A0A1F7WET2_9BACT</name>
<evidence type="ECO:0000256" key="6">
    <source>
        <dbReference type="ARBA" id="ARBA00022989"/>
    </source>
</evidence>
<feature type="transmembrane region" description="Helical" evidence="8">
    <location>
        <begin position="275"/>
        <end position="293"/>
    </location>
</feature>
<feature type="transmembrane region" description="Helical" evidence="8">
    <location>
        <begin position="383"/>
        <end position="403"/>
    </location>
</feature>
<feature type="transmembrane region" description="Helical" evidence="8">
    <location>
        <begin position="51"/>
        <end position="74"/>
    </location>
</feature>
<dbReference type="PANTHER" id="PTHR47019">
    <property type="entry name" value="LIPID II FLIPPASE MURJ"/>
    <property type="match status" value="1"/>
</dbReference>
<evidence type="ECO:0000256" key="2">
    <source>
        <dbReference type="ARBA" id="ARBA00022475"/>
    </source>
</evidence>
<proteinExistence type="inferred from homology"/>
<organism evidence="10 11">
    <name type="scientific">Candidatus Uhrbacteria bacterium RIFOXYC2_FULL_47_19</name>
    <dbReference type="NCBI Taxonomy" id="1802424"/>
    <lineage>
        <taxon>Bacteria</taxon>
        <taxon>Candidatus Uhriibacteriota</taxon>
    </lineage>
</organism>
<dbReference type="PANTHER" id="PTHR47019:SF1">
    <property type="entry name" value="LIPID II FLIPPASE MURJ"/>
    <property type="match status" value="1"/>
</dbReference>
<evidence type="ECO:0000256" key="5">
    <source>
        <dbReference type="ARBA" id="ARBA00022984"/>
    </source>
</evidence>
<keyword evidence="3 8" id="KW-0812">Transmembrane</keyword>
<feature type="transmembrane region" description="Helical" evidence="8">
    <location>
        <begin position="314"/>
        <end position="334"/>
    </location>
</feature>
<feature type="transmembrane region" description="Helical" evidence="8">
    <location>
        <begin position="415"/>
        <end position="435"/>
    </location>
</feature>
<keyword evidence="6 8" id="KW-1133">Transmembrane helix</keyword>
<dbReference type="GO" id="GO:0034204">
    <property type="term" value="P:lipid translocation"/>
    <property type="evidence" value="ECO:0007669"/>
    <property type="project" value="TreeGrafter"/>
</dbReference>
<comment type="subcellular location">
    <subcellularLocation>
        <location evidence="1 8">Cell membrane</location>
        <topology evidence="1 8">Multi-pass membrane protein</topology>
    </subcellularLocation>
</comment>
<dbReference type="GO" id="GO:0071555">
    <property type="term" value="P:cell wall organization"/>
    <property type="evidence" value="ECO:0007669"/>
    <property type="project" value="UniProtKB-UniRule"/>
</dbReference>
<feature type="transmembrane region" description="Helical" evidence="8">
    <location>
        <begin position="187"/>
        <end position="210"/>
    </location>
</feature>
<keyword evidence="8 9" id="KW-0961">Cell wall biogenesis/degradation</keyword>
<dbReference type="NCBIfam" id="TIGR01695">
    <property type="entry name" value="murJ_mviN"/>
    <property type="match status" value="1"/>
</dbReference>
<dbReference type="PIRSF" id="PIRSF002869">
    <property type="entry name" value="MviN"/>
    <property type="match status" value="1"/>
</dbReference>
<evidence type="ECO:0000256" key="1">
    <source>
        <dbReference type="ARBA" id="ARBA00004651"/>
    </source>
</evidence>
<dbReference type="PRINTS" id="PR01806">
    <property type="entry name" value="VIRFACTRMVIN"/>
</dbReference>
<comment type="caution">
    <text evidence="10">The sequence shown here is derived from an EMBL/GenBank/DDBJ whole genome shotgun (WGS) entry which is preliminary data.</text>
</comment>
<sequence>MVSATWAAVLLGIASLASRFLGVLRDRLLSGTFGAGPELDAYYAAFRAPDFMFGLFVSGAISAGFIPVFTRYVLKDGNGRLGQSANEFASRVISVLGLALAVFSAVGAATAHWFVPLYTAGFLPEYQQVAVQLTRIMFLSPFFLGLSAVFSGILQTYKRFTVYSLAPVVYNIGIIAGILLLTNQFSIYGVAVGVVIGSFLHMAIQFWSVLQLGFRFSFLPSLMDRGLREIGRMMGPRTASLALEQANLILLTGVASTLGVGSVAVFNLAFNLQSLPVGVLGVSFAVASFPFIAELADRGDRAGVKREFSRIVRTVLYLIVPATIIFLLLRAQIVRVILGTGNFDWGNTEDTANALALFSVSLIAQALLPFIVKTFFAFRNVRVPLMVVTVSVIFERLLAWSLVRHGMDVSGLVLAYSASAALRIVLLWVFLHLLVGDLDEKRIVRSLSVIVGAGLAMGIAMQGVKILVGNVVDMHSFLGVFGQGVAAGIVGLAVYVTVTYLLGNEEARRLTGILRRRFSTVKVGEIEQI</sequence>
<reference evidence="10 11" key="1">
    <citation type="journal article" date="2016" name="Nat. Commun.">
        <title>Thousands of microbial genomes shed light on interconnected biogeochemical processes in an aquifer system.</title>
        <authorList>
            <person name="Anantharaman K."/>
            <person name="Brown C.T."/>
            <person name="Hug L.A."/>
            <person name="Sharon I."/>
            <person name="Castelle C.J."/>
            <person name="Probst A.J."/>
            <person name="Thomas B.C."/>
            <person name="Singh A."/>
            <person name="Wilkins M.J."/>
            <person name="Karaoz U."/>
            <person name="Brodie E.L."/>
            <person name="Williams K.H."/>
            <person name="Hubbard S.S."/>
            <person name="Banfield J.F."/>
        </authorList>
    </citation>
    <scope>NUCLEOTIDE SEQUENCE [LARGE SCALE GENOMIC DNA]</scope>
</reference>
<feature type="transmembrane region" description="Helical" evidence="8">
    <location>
        <begin position="248"/>
        <end position="269"/>
    </location>
</feature>
<keyword evidence="7 8" id="KW-0472">Membrane</keyword>
<evidence type="ECO:0000313" key="11">
    <source>
        <dbReference type="Proteomes" id="UP000176988"/>
    </source>
</evidence>
<evidence type="ECO:0000313" key="10">
    <source>
        <dbReference type="EMBL" id="OGM00565.1"/>
    </source>
</evidence>
<comment type="pathway">
    <text evidence="8">Cell wall biogenesis; peptidoglycan biosynthesis.</text>
</comment>
<dbReference type="GO" id="GO:0009252">
    <property type="term" value="P:peptidoglycan biosynthetic process"/>
    <property type="evidence" value="ECO:0007669"/>
    <property type="project" value="UniProtKB-UniRule"/>
</dbReference>
<dbReference type="HAMAP" id="MF_02078">
    <property type="entry name" value="MurJ_MviN"/>
    <property type="match status" value="1"/>
</dbReference>
<dbReference type="CDD" id="cd13123">
    <property type="entry name" value="MATE_MurJ_like"/>
    <property type="match status" value="1"/>
</dbReference>
<dbReference type="GO" id="GO:0005886">
    <property type="term" value="C:plasma membrane"/>
    <property type="evidence" value="ECO:0007669"/>
    <property type="project" value="UniProtKB-SubCell"/>
</dbReference>
<feature type="transmembrane region" description="Helical" evidence="8">
    <location>
        <begin position="161"/>
        <end position="181"/>
    </location>
</feature>
<dbReference type="Pfam" id="PF03023">
    <property type="entry name" value="MurJ"/>
    <property type="match status" value="1"/>
</dbReference>
<comment type="function">
    <text evidence="8 9">Involved in peptidoglycan biosynthesis. Transports lipid-linked peptidoglycan precursors from the inner to the outer leaflet of the cytoplasmic membrane.</text>
</comment>
<dbReference type="STRING" id="1802424.A2480_04455"/>
<dbReference type="InterPro" id="IPR051050">
    <property type="entry name" value="Lipid_II_flippase_MurJ/MviN"/>
</dbReference>